<dbReference type="PANTHER" id="PTHR21143">
    <property type="entry name" value="INVERTEBRATE GUSTATORY RECEPTOR"/>
    <property type="match status" value="1"/>
</dbReference>
<gene>
    <name evidence="9" type="ORF">L9F63_009812</name>
</gene>
<feature type="transmembrane region" description="Helical" evidence="8">
    <location>
        <begin position="365"/>
        <end position="382"/>
    </location>
</feature>
<evidence type="ECO:0000256" key="2">
    <source>
        <dbReference type="ARBA" id="ARBA00022475"/>
    </source>
</evidence>
<dbReference type="Proteomes" id="UP001233999">
    <property type="component" value="Unassembled WGS sequence"/>
</dbReference>
<protein>
    <recommendedName>
        <fullName evidence="8">Gustatory receptor</fullName>
    </recommendedName>
</protein>
<dbReference type="GO" id="GO:0005886">
    <property type="term" value="C:plasma membrane"/>
    <property type="evidence" value="ECO:0007669"/>
    <property type="project" value="UniProtKB-SubCell"/>
</dbReference>
<feature type="transmembrane region" description="Helical" evidence="8">
    <location>
        <begin position="83"/>
        <end position="104"/>
    </location>
</feature>
<keyword evidence="5 8" id="KW-0472">Membrane</keyword>
<dbReference type="GO" id="GO:0030425">
    <property type="term" value="C:dendrite"/>
    <property type="evidence" value="ECO:0007669"/>
    <property type="project" value="TreeGrafter"/>
</dbReference>
<feature type="transmembrane region" description="Helical" evidence="8">
    <location>
        <begin position="250"/>
        <end position="270"/>
    </location>
</feature>
<evidence type="ECO:0000256" key="5">
    <source>
        <dbReference type="ARBA" id="ARBA00023136"/>
    </source>
</evidence>
<keyword evidence="4 8" id="KW-1133">Transmembrane helix</keyword>
<accession>A0AAD8AJG1</accession>
<feature type="transmembrane region" description="Helical" evidence="8">
    <location>
        <begin position="124"/>
        <end position="144"/>
    </location>
</feature>
<keyword evidence="6 8" id="KW-0675">Receptor</keyword>
<comment type="function">
    <text evidence="8">Gustatory receptor which mediates acceptance or avoidance behavior, depending on its substrates.</text>
</comment>
<evidence type="ECO:0000256" key="1">
    <source>
        <dbReference type="ARBA" id="ARBA00004651"/>
    </source>
</evidence>
<dbReference type="EMBL" id="JASPKZ010000465">
    <property type="protein sequence ID" value="KAJ9599865.1"/>
    <property type="molecule type" value="Genomic_DNA"/>
</dbReference>
<evidence type="ECO:0000256" key="7">
    <source>
        <dbReference type="ARBA" id="ARBA00023224"/>
    </source>
</evidence>
<keyword evidence="3 8" id="KW-0812">Transmembrane</keyword>
<dbReference type="GO" id="GO:0007635">
    <property type="term" value="P:chemosensory behavior"/>
    <property type="evidence" value="ECO:0007669"/>
    <property type="project" value="TreeGrafter"/>
</dbReference>
<evidence type="ECO:0000256" key="6">
    <source>
        <dbReference type="ARBA" id="ARBA00023170"/>
    </source>
</evidence>
<comment type="similarity">
    <text evidence="8">Belongs to the insect chemoreceptor superfamily. Gustatory receptor (GR) family.</text>
</comment>
<comment type="caution">
    <text evidence="8">Lacks conserved residue(s) required for the propagation of feature annotation.</text>
</comment>
<name>A0AAD8AJG1_DIPPU</name>
<dbReference type="InterPro" id="IPR013604">
    <property type="entry name" value="7TM_chemorcpt"/>
</dbReference>
<keyword evidence="2 8" id="KW-1003">Cell membrane</keyword>
<dbReference type="AlphaFoldDB" id="A0AAD8AJG1"/>
<dbReference type="Pfam" id="PF08395">
    <property type="entry name" value="7tm_7"/>
    <property type="match status" value="1"/>
</dbReference>
<evidence type="ECO:0000256" key="3">
    <source>
        <dbReference type="ARBA" id="ARBA00022692"/>
    </source>
</evidence>
<organism evidence="9 10">
    <name type="scientific">Diploptera punctata</name>
    <name type="common">Pacific beetle cockroach</name>
    <dbReference type="NCBI Taxonomy" id="6984"/>
    <lineage>
        <taxon>Eukaryota</taxon>
        <taxon>Metazoa</taxon>
        <taxon>Ecdysozoa</taxon>
        <taxon>Arthropoda</taxon>
        <taxon>Hexapoda</taxon>
        <taxon>Insecta</taxon>
        <taxon>Pterygota</taxon>
        <taxon>Neoptera</taxon>
        <taxon>Polyneoptera</taxon>
        <taxon>Dictyoptera</taxon>
        <taxon>Blattodea</taxon>
        <taxon>Blaberoidea</taxon>
        <taxon>Blaberidae</taxon>
        <taxon>Diplopterinae</taxon>
        <taxon>Diploptera</taxon>
    </lineage>
</organism>
<dbReference type="GO" id="GO:0007165">
    <property type="term" value="P:signal transduction"/>
    <property type="evidence" value="ECO:0007669"/>
    <property type="project" value="UniProtKB-KW"/>
</dbReference>
<dbReference type="GO" id="GO:0008049">
    <property type="term" value="P:male courtship behavior"/>
    <property type="evidence" value="ECO:0007669"/>
    <property type="project" value="TreeGrafter"/>
</dbReference>
<sequence>MSLISMIDCIIILNNDKLPDVGERTRGMFVLESLNSGISTILIMTISLMKHIKITNILLFKFSIFDELFNSGNIAMMRRNEMFVFIQTLIIIFVFNCIFIADFVVVTSDKNITHIWKAHVIGEYISTFISVITITQFVDFVQLLKQKIITINNNLIKTRFDGDGEEECNQDILFKTYTYYDMKVFQVSAELKNKDNFEEKFKKWCDSHITLNFDDSFKLSQAKNIRALRICQDILCDICCMLNSLYGTQLLIFTIFNFLAMTSNLSYGIISLLTRVENQQTYRFPVYDSFLWAAMIFIIQLYPMASCSETSNESKKTLILIHKFLLKPGVDPEVLTELKLFSQQVNNRTIKFSAMDFFTINYKNLGAMVGASVTVLLMFLQFQHVNNLF</sequence>
<reference evidence="9" key="1">
    <citation type="journal article" date="2023" name="IScience">
        <title>Live-bearing cockroach genome reveals convergent evolutionary mechanisms linked to viviparity in insects and beyond.</title>
        <authorList>
            <person name="Fouks B."/>
            <person name="Harrison M.C."/>
            <person name="Mikhailova A.A."/>
            <person name="Marchal E."/>
            <person name="English S."/>
            <person name="Carruthers M."/>
            <person name="Jennings E.C."/>
            <person name="Chiamaka E.L."/>
            <person name="Frigard R.A."/>
            <person name="Pippel M."/>
            <person name="Attardo G.M."/>
            <person name="Benoit J.B."/>
            <person name="Bornberg-Bauer E."/>
            <person name="Tobe S.S."/>
        </authorList>
    </citation>
    <scope>NUCLEOTIDE SEQUENCE</scope>
    <source>
        <strain evidence="9">Stay&amp;Tobe</strain>
    </source>
</reference>
<comment type="caution">
    <text evidence="9">The sequence shown here is derived from an EMBL/GenBank/DDBJ whole genome shotgun (WGS) entry which is preliminary data.</text>
</comment>
<reference evidence="9" key="2">
    <citation type="submission" date="2023-05" db="EMBL/GenBank/DDBJ databases">
        <authorList>
            <person name="Fouks B."/>
        </authorList>
    </citation>
    <scope>NUCLEOTIDE SEQUENCE</scope>
    <source>
        <strain evidence="9">Stay&amp;Tobe</strain>
        <tissue evidence="9">Testes</tissue>
    </source>
</reference>
<dbReference type="GO" id="GO:0050909">
    <property type="term" value="P:sensory perception of taste"/>
    <property type="evidence" value="ECO:0007669"/>
    <property type="project" value="InterPro"/>
</dbReference>
<evidence type="ECO:0000256" key="8">
    <source>
        <dbReference type="RuleBase" id="RU363108"/>
    </source>
</evidence>
<dbReference type="PANTHER" id="PTHR21143:SF133">
    <property type="entry name" value="GUSTATORY AND PHEROMONE RECEPTOR 32A-RELATED"/>
    <property type="match status" value="1"/>
</dbReference>
<proteinExistence type="inferred from homology"/>
<keyword evidence="10" id="KW-1185">Reference proteome</keyword>
<dbReference type="GO" id="GO:0043025">
    <property type="term" value="C:neuronal cell body"/>
    <property type="evidence" value="ECO:0007669"/>
    <property type="project" value="TreeGrafter"/>
</dbReference>
<evidence type="ECO:0000313" key="10">
    <source>
        <dbReference type="Proteomes" id="UP001233999"/>
    </source>
</evidence>
<evidence type="ECO:0000313" key="9">
    <source>
        <dbReference type="EMBL" id="KAJ9599865.1"/>
    </source>
</evidence>
<dbReference type="GO" id="GO:0030424">
    <property type="term" value="C:axon"/>
    <property type="evidence" value="ECO:0007669"/>
    <property type="project" value="TreeGrafter"/>
</dbReference>
<comment type="subcellular location">
    <subcellularLocation>
        <location evidence="1 8">Cell membrane</location>
        <topology evidence="1 8">Multi-pass membrane protein</topology>
    </subcellularLocation>
</comment>
<keyword evidence="7 8" id="KW-0807">Transducer</keyword>
<evidence type="ECO:0000256" key="4">
    <source>
        <dbReference type="ARBA" id="ARBA00022989"/>
    </source>
</evidence>